<evidence type="ECO:0000313" key="2">
    <source>
        <dbReference type="Proteomes" id="UP000199290"/>
    </source>
</evidence>
<dbReference type="STRING" id="375760.SAMN04488073_2111"/>
<evidence type="ECO:0000313" key="1">
    <source>
        <dbReference type="EMBL" id="SFR48614.1"/>
    </source>
</evidence>
<dbReference type="EMBL" id="FOYV01000001">
    <property type="protein sequence ID" value="SFR48614.1"/>
    <property type="molecule type" value="Genomic_DNA"/>
</dbReference>
<sequence length="105" mass="11667">MSGPDKPKVIGEEWSDERVRSFLDLQPWDRAINADYHALLRAYQAMRAEDFERFIGFFVAAGRDLNAVGPEGGTILDLISEHRRSVDYARALEQAGAQKTAAAGD</sequence>
<dbReference type="Proteomes" id="UP000199290">
    <property type="component" value="Unassembled WGS sequence"/>
</dbReference>
<name>A0A1I6H2G8_9GAMM</name>
<dbReference type="AlphaFoldDB" id="A0A1I6H2G8"/>
<accession>A0A1I6H2G8</accession>
<proteinExistence type="predicted"/>
<organism evidence="1 2">
    <name type="scientific">Marinobacter gudaonensis</name>
    <dbReference type="NCBI Taxonomy" id="375760"/>
    <lineage>
        <taxon>Bacteria</taxon>
        <taxon>Pseudomonadati</taxon>
        <taxon>Pseudomonadota</taxon>
        <taxon>Gammaproteobacteria</taxon>
        <taxon>Pseudomonadales</taxon>
        <taxon>Marinobacteraceae</taxon>
        <taxon>Marinobacter</taxon>
    </lineage>
</organism>
<dbReference type="NCBIfam" id="NF038106">
    <property type="entry name" value="gamma_NF038106"/>
    <property type="match status" value="1"/>
</dbReference>
<keyword evidence="2" id="KW-1185">Reference proteome</keyword>
<protein>
    <recommendedName>
        <fullName evidence="3">Aminopeptidase</fullName>
    </recommendedName>
</protein>
<evidence type="ECO:0008006" key="3">
    <source>
        <dbReference type="Google" id="ProtNLM"/>
    </source>
</evidence>
<gene>
    <name evidence="1" type="ORF">SAMN04488073_2111</name>
</gene>
<dbReference type="RefSeq" id="WP_091989349.1">
    <property type="nucleotide sequence ID" value="NZ_FOYV01000001.1"/>
</dbReference>
<dbReference type="InterPro" id="IPR047742">
    <property type="entry name" value="PA4642-like"/>
</dbReference>
<dbReference type="OrthoDB" id="5736604at2"/>
<reference evidence="2" key="1">
    <citation type="submission" date="2016-10" db="EMBL/GenBank/DDBJ databases">
        <authorList>
            <person name="Varghese N."/>
            <person name="Submissions S."/>
        </authorList>
    </citation>
    <scope>NUCLEOTIDE SEQUENCE [LARGE SCALE GENOMIC DNA]</scope>
    <source>
        <strain evidence="2">CGMCC 1.6294</strain>
    </source>
</reference>